<evidence type="ECO:0000313" key="2">
    <source>
        <dbReference type="EMBL" id="KAL0961038.1"/>
    </source>
</evidence>
<keyword evidence="3" id="KW-1185">Reference proteome</keyword>
<name>A0ABR3JYJ9_9AGAR</name>
<dbReference type="Gene3D" id="1.20.1280.50">
    <property type="match status" value="1"/>
</dbReference>
<proteinExistence type="predicted"/>
<protein>
    <recommendedName>
        <fullName evidence="1">F-box domain-containing protein</fullName>
    </recommendedName>
</protein>
<dbReference type="Gene3D" id="3.80.10.10">
    <property type="entry name" value="Ribonuclease Inhibitor"/>
    <property type="match status" value="1"/>
</dbReference>
<evidence type="ECO:0000313" key="3">
    <source>
        <dbReference type="Proteomes" id="UP001556367"/>
    </source>
</evidence>
<accession>A0ABR3JYJ9</accession>
<feature type="domain" description="F-box" evidence="1">
    <location>
        <begin position="1"/>
        <end position="43"/>
    </location>
</feature>
<dbReference type="SUPFAM" id="SSF81383">
    <property type="entry name" value="F-box domain"/>
    <property type="match status" value="1"/>
</dbReference>
<dbReference type="InterPro" id="IPR032675">
    <property type="entry name" value="LRR_dom_sf"/>
</dbReference>
<evidence type="ECO:0000259" key="1">
    <source>
        <dbReference type="PROSITE" id="PS50181"/>
    </source>
</evidence>
<dbReference type="EMBL" id="JASNQZ010000001">
    <property type="protein sequence ID" value="KAL0961038.1"/>
    <property type="molecule type" value="Genomic_DNA"/>
</dbReference>
<sequence>MHIPQEIIDQIITELDDKRTLCSCSLVCSQWLPTAQSQLFQDISISTRNVSRFLELASVNDSFFRRTSGLHLYIRENDIPGCILYPQDLSLLRACHITKLALNSSGGPADPTTLKHLATFIASTLPEVIELDIVYLSAVPANMMENIARALPNLQKLTYTTINIPQVTETFSRFPTWPKLRVINILKCLSTSTFHRWLLAIVPFPAIEIILVAGLRHRPGVPSLTYQLLERSASTLVDLSIFCHIIHPQDPSVVTLPPIPSLRALHCIELTIFNFGETSLIPLSHLIASITSPHIESVVLRFSSISVPYLCMADWAEIDDILAGGRFSSLKRFQVIIPRHGELPFPHEGSSFFAERMPRCQLRNILEVTRIRHHSS</sequence>
<gene>
    <name evidence="2" type="ORF">HGRIS_006028</name>
</gene>
<dbReference type="PROSITE" id="PS50181">
    <property type="entry name" value="FBOX"/>
    <property type="match status" value="1"/>
</dbReference>
<dbReference type="SUPFAM" id="SSF52047">
    <property type="entry name" value="RNI-like"/>
    <property type="match status" value="1"/>
</dbReference>
<dbReference type="Pfam" id="PF12937">
    <property type="entry name" value="F-box-like"/>
    <property type="match status" value="1"/>
</dbReference>
<dbReference type="InterPro" id="IPR001810">
    <property type="entry name" value="F-box_dom"/>
</dbReference>
<dbReference type="InterPro" id="IPR036047">
    <property type="entry name" value="F-box-like_dom_sf"/>
</dbReference>
<reference evidence="3" key="1">
    <citation type="submission" date="2024-06" db="EMBL/GenBank/DDBJ databases">
        <title>Multi-omics analyses provide insights into the biosynthesis of the anticancer antibiotic pleurotin in Hohenbuehelia grisea.</title>
        <authorList>
            <person name="Weaver J.A."/>
            <person name="Alberti F."/>
        </authorList>
    </citation>
    <scope>NUCLEOTIDE SEQUENCE [LARGE SCALE GENOMIC DNA]</scope>
    <source>
        <strain evidence="3">T-177</strain>
    </source>
</reference>
<dbReference type="Proteomes" id="UP001556367">
    <property type="component" value="Unassembled WGS sequence"/>
</dbReference>
<comment type="caution">
    <text evidence="2">The sequence shown here is derived from an EMBL/GenBank/DDBJ whole genome shotgun (WGS) entry which is preliminary data.</text>
</comment>
<organism evidence="2 3">
    <name type="scientific">Hohenbuehelia grisea</name>
    <dbReference type="NCBI Taxonomy" id="104357"/>
    <lineage>
        <taxon>Eukaryota</taxon>
        <taxon>Fungi</taxon>
        <taxon>Dikarya</taxon>
        <taxon>Basidiomycota</taxon>
        <taxon>Agaricomycotina</taxon>
        <taxon>Agaricomycetes</taxon>
        <taxon>Agaricomycetidae</taxon>
        <taxon>Agaricales</taxon>
        <taxon>Pleurotineae</taxon>
        <taxon>Pleurotaceae</taxon>
        <taxon>Hohenbuehelia</taxon>
    </lineage>
</organism>